<evidence type="ECO:0000313" key="3">
    <source>
        <dbReference type="Proteomes" id="UP000467841"/>
    </source>
</evidence>
<feature type="region of interest" description="Disordered" evidence="1">
    <location>
        <begin position="1"/>
        <end position="20"/>
    </location>
</feature>
<organism evidence="2 3">
    <name type="scientific">Microthlaspi erraticum</name>
    <dbReference type="NCBI Taxonomy" id="1685480"/>
    <lineage>
        <taxon>Eukaryota</taxon>
        <taxon>Viridiplantae</taxon>
        <taxon>Streptophyta</taxon>
        <taxon>Embryophyta</taxon>
        <taxon>Tracheophyta</taxon>
        <taxon>Spermatophyta</taxon>
        <taxon>Magnoliopsida</taxon>
        <taxon>eudicotyledons</taxon>
        <taxon>Gunneridae</taxon>
        <taxon>Pentapetalae</taxon>
        <taxon>rosids</taxon>
        <taxon>malvids</taxon>
        <taxon>Brassicales</taxon>
        <taxon>Brassicaceae</taxon>
        <taxon>Coluteocarpeae</taxon>
        <taxon>Microthlaspi</taxon>
    </lineage>
</organism>
<sequence length="98" mass="11057">MSNGHFGGLESCQKRTPAEPPMESLLCESCKLNRTAQYKQNDPITALGEQLARFMERFDQFDKKIVAKIEALQADSLNHKNSPSKQMEESLIQLMLGN</sequence>
<reference evidence="2" key="1">
    <citation type="submission" date="2020-01" db="EMBL/GenBank/DDBJ databases">
        <authorList>
            <person name="Mishra B."/>
        </authorList>
    </citation>
    <scope>NUCLEOTIDE SEQUENCE [LARGE SCALE GENOMIC DNA]</scope>
</reference>
<protein>
    <submittedName>
        <fullName evidence="2">Uncharacterized protein</fullName>
    </submittedName>
</protein>
<accession>A0A6D2KVK6</accession>
<proteinExistence type="predicted"/>
<dbReference type="Proteomes" id="UP000467841">
    <property type="component" value="Unassembled WGS sequence"/>
</dbReference>
<evidence type="ECO:0000313" key="2">
    <source>
        <dbReference type="EMBL" id="CAA7060936.1"/>
    </source>
</evidence>
<comment type="caution">
    <text evidence="2">The sequence shown here is derived from an EMBL/GenBank/DDBJ whole genome shotgun (WGS) entry which is preliminary data.</text>
</comment>
<keyword evidence="3" id="KW-1185">Reference proteome</keyword>
<dbReference type="AlphaFoldDB" id="A0A6D2KVK6"/>
<gene>
    <name evidence="2" type="ORF">MERR_LOCUS48172</name>
</gene>
<evidence type="ECO:0000256" key="1">
    <source>
        <dbReference type="SAM" id="MobiDB-lite"/>
    </source>
</evidence>
<dbReference type="EMBL" id="CACVBM020001840">
    <property type="protein sequence ID" value="CAA7060936.1"/>
    <property type="molecule type" value="Genomic_DNA"/>
</dbReference>
<name>A0A6D2KVK6_9BRAS</name>